<protein>
    <recommendedName>
        <fullName evidence="4">Outer membrane protein slp</fullName>
    </recommendedName>
</protein>
<comment type="caution">
    <text evidence="2">The sequence shown here is derived from an EMBL/GenBank/DDBJ whole genome shotgun (WGS) entry which is preliminary data.</text>
</comment>
<dbReference type="GeneID" id="93124093"/>
<dbReference type="PANTHER" id="PTHR37530:SF1">
    <property type="entry name" value="OUTER MEMBRANE PROTEIN SLP"/>
    <property type="match status" value="1"/>
</dbReference>
<dbReference type="PROSITE" id="PS51257">
    <property type="entry name" value="PROKAR_LIPOPROTEIN"/>
    <property type="match status" value="1"/>
</dbReference>
<dbReference type="NCBIfam" id="TIGR00752">
    <property type="entry name" value="slp"/>
    <property type="match status" value="1"/>
</dbReference>
<sequence length="192" mass="21131">MKLKYSLWAVLACAPFVLGGCASVPASIQGNNSPILQKNFSQIRMAPNLYNGQQVRLGGQVINVINQPKQTLLEIAILPLNSAARPELGQGYQGRVIARSDHFLDPVNYRHHLVTVLGTLSGSEQGKVGATPYTFVTLNIKGIQVWRVDETLPPVAEWDYGIGPNWPSTWQNNMDPGWGWYPALQPEAVANR</sequence>
<feature type="chain" id="PRO_5013309693" description="Outer membrane protein slp" evidence="1">
    <location>
        <begin position="23"/>
        <end position="192"/>
    </location>
</feature>
<dbReference type="PANTHER" id="PTHR37530">
    <property type="entry name" value="OUTER MEMBRANE PROTEIN SLP"/>
    <property type="match status" value="1"/>
</dbReference>
<dbReference type="PIRSF" id="PIRSF004982">
    <property type="entry name" value="SlP"/>
    <property type="match status" value="1"/>
</dbReference>
<dbReference type="STRING" id="636.AAW15_08240"/>
<evidence type="ECO:0008006" key="4">
    <source>
        <dbReference type="Google" id="ProtNLM"/>
    </source>
</evidence>
<evidence type="ECO:0000256" key="1">
    <source>
        <dbReference type="SAM" id="SignalP"/>
    </source>
</evidence>
<organism evidence="2 3">
    <name type="scientific">Edwardsiella tarda</name>
    <dbReference type="NCBI Taxonomy" id="636"/>
    <lineage>
        <taxon>Bacteria</taxon>
        <taxon>Pseudomonadati</taxon>
        <taxon>Pseudomonadota</taxon>
        <taxon>Gammaproteobacteria</taxon>
        <taxon>Enterobacterales</taxon>
        <taxon>Hafniaceae</taxon>
        <taxon>Edwardsiella</taxon>
    </lineage>
</organism>
<accession>A0A2A7U382</accession>
<dbReference type="AlphaFoldDB" id="A0A2A7U382"/>
<dbReference type="InterPro" id="IPR004658">
    <property type="entry name" value="OMP_Slp"/>
</dbReference>
<feature type="signal peptide" evidence="1">
    <location>
        <begin position="1"/>
        <end position="22"/>
    </location>
</feature>
<reference evidence="3" key="1">
    <citation type="submission" date="2017-09" db="EMBL/GenBank/DDBJ databases">
        <title>FDA dAtabase for Regulatory Grade micrObial Sequences (FDA-ARGOS): Supporting development and validation of Infectious Disease Dx tests.</title>
        <authorList>
            <person name="Goldberg B."/>
            <person name="Campos J."/>
            <person name="Tallon L."/>
            <person name="Sadzewicz L."/>
            <person name="Ott S."/>
            <person name="Zhao X."/>
            <person name="Nagaraj S."/>
            <person name="Vavikolanu K."/>
            <person name="Aluvathingal J."/>
            <person name="Nadendla S."/>
            <person name="Geyer C."/>
            <person name="Sichtig H."/>
        </authorList>
    </citation>
    <scope>NUCLEOTIDE SEQUENCE [LARGE SCALE GENOMIC DNA]</scope>
    <source>
        <strain evidence="3">FDAARGOS_370</strain>
    </source>
</reference>
<evidence type="ECO:0000313" key="2">
    <source>
        <dbReference type="EMBL" id="PEH72738.1"/>
    </source>
</evidence>
<dbReference type="GO" id="GO:0019867">
    <property type="term" value="C:outer membrane"/>
    <property type="evidence" value="ECO:0007669"/>
    <property type="project" value="InterPro"/>
</dbReference>
<gene>
    <name evidence="2" type="ORF">CRM76_12765</name>
</gene>
<dbReference type="Proteomes" id="UP000219788">
    <property type="component" value="Unassembled WGS sequence"/>
</dbReference>
<dbReference type="EMBL" id="PDDV01000013">
    <property type="protein sequence ID" value="PEH72738.1"/>
    <property type="molecule type" value="Genomic_DNA"/>
</dbReference>
<proteinExistence type="predicted"/>
<dbReference type="OrthoDB" id="5295757at2"/>
<name>A0A2A7U382_EDWTA</name>
<dbReference type="Pfam" id="PF03843">
    <property type="entry name" value="Slp"/>
    <property type="match status" value="1"/>
</dbReference>
<keyword evidence="1" id="KW-0732">Signal</keyword>
<evidence type="ECO:0000313" key="3">
    <source>
        <dbReference type="Proteomes" id="UP000219788"/>
    </source>
</evidence>
<dbReference type="RefSeq" id="WP_035598889.1">
    <property type="nucleotide sequence ID" value="NZ_CP011359.2"/>
</dbReference>